<dbReference type="OrthoDB" id="2680433at2"/>
<keyword evidence="2" id="KW-0472">Membrane</keyword>
<name>A0A1M6IMZ0_9FIRM</name>
<evidence type="ECO:0000313" key="3">
    <source>
        <dbReference type="EMBL" id="SHJ35802.1"/>
    </source>
</evidence>
<dbReference type="RefSeq" id="WP_073027770.1">
    <property type="nucleotide sequence ID" value="NZ_FQZS01000035.1"/>
</dbReference>
<proteinExistence type="predicted"/>
<keyword evidence="4" id="KW-1185">Reference proteome</keyword>
<evidence type="ECO:0000313" key="4">
    <source>
        <dbReference type="Proteomes" id="UP000184442"/>
    </source>
</evidence>
<dbReference type="EMBL" id="FQZS01000035">
    <property type="protein sequence ID" value="SHJ35802.1"/>
    <property type="molecule type" value="Genomic_DNA"/>
</dbReference>
<feature type="transmembrane region" description="Helical" evidence="2">
    <location>
        <begin position="6"/>
        <end position="27"/>
    </location>
</feature>
<evidence type="ECO:0000256" key="2">
    <source>
        <dbReference type="SAM" id="Phobius"/>
    </source>
</evidence>
<keyword evidence="2" id="KW-1133">Transmembrane helix</keyword>
<evidence type="ECO:0000256" key="1">
    <source>
        <dbReference type="SAM" id="Coils"/>
    </source>
</evidence>
<gene>
    <name evidence="3" type="ORF">SAMN02745176_03331</name>
</gene>
<dbReference type="Pfam" id="PF10960">
    <property type="entry name" value="Holin_BhlA"/>
    <property type="match status" value="1"/>
</dbReference>
<dbReference type="InterPro" id="IPR024405">
    <property type="entry name" value="Phage_BhlA/UviB"/>
</dbReference>
<organism evidence="3 4">
    <name type="scientific">Lutispora thermophila DSM 19022</name>
    <dbReference type="NCBI Taxonomy" id="1122184"/>
    <lineage>
        <taxon>Bacteria</taxon>
        <taxon>Bacillati</taxon>
        <taxon>Bacillota</taxon>
        <taxon>Clostridia</taxon>
        <taxon>Lutisporales</taxon>
        <taxon>Lutisporaceae</taxon>
        <taxon>Lutispora</taxon>
    </lineage>
</organism>
<accession>A0A1M6IMZ0</accession>
<dbReference type="AlphaFoldDB" id="A0A1M6IMZ0"/>
<keyword evidence="2" id="KW-0812">Transmembrane</keyword>
<feature type="coiled-coil region" evidence="1">
    <location>
        <begin position="41"/>
        <end position="71"/>
    </location>
</feature>
<keyword evidence="1" id="KW-0175">Coiled coil</keyword>
<sequence>MENEIAKVALSQGIWAALSIVLIFYILKAQEKRDTTQEEREKRYQEIISNLSEKINLLEEVRRDMKQLKDLMSK</sequence>
<dbReference type="Proteomes" id="UP000184442">
    <property type="component" value="Unassembled WGS sequence"/>
</dbReference>
<reference evidence="3 4" key="1">
    <citation type="submission" date="2016-11" db="EMBL/GenBank/DDBJ databases">
        <authorList>
            <person name="Jaros S."/>
            <person name="Januszkiewicz K."/>
            <person name="Wedrychowicz H."/>
        </authorList>
    </citation>
    <scope>NUCLEOTIDE SEQUENCE [LARGE SCALE GENOMIC DNA]</scope>
    <source>
        <strain evidence="3 4">DSM 19022</strain>
    </source>
</reference>
<protein>
    <submittedName>
        <fullName evidence="3">BhlA holin family protein</fullName>
    </submittedName>
</protein>